<evidence type="ECO:0000259" key="1">
    <source>
        <dbReference type="Pfam" id="PF09361"/>
    </source>
</evidence>
<name>A0ABV7KZ50_9PROT</name>
<protein>
    <submittedName>
        <fullName evidence="2">Phasin family protein</fullName>
    </submittedName>
</protein>
<evidence type="ECO:0000313" key="2">
    <source>
        <dbReference type="EMBL" id="MFC3227592.1"/>
    </source>
</evidence>
<sequence length="172" mass="18982">MATAKSSAKTAKETANVAIEDAVNVGKENMDKIMKAQTDAAEQFVSAGRERMDAAMKSFETFGSFGRENFDAWVQASNSAAKLFENMNAEHLAFTKAQVDDTVAAAKAMMGAKTLQELYDLQNDYMKSSMDAMMQQSTKLGEMSTKLSKETFEPLNERFQQTVDKMMRPVAA</sequence>
<gene>
    <name evidence="2" type="ORF">ACFOGJ_10140</name>
</gene>
<dbReference type="RefSeq" id="WP_379899879.1">
    <property type="nucleotide sequence ID" value="NZ_JBHRTR010000024.1"/>
</dbReference>
<proteinExistence type="predicted"/>
<dbReference type="Pfam" id="PF09361">
    <property type="entry name" value="Phasin_2"/>
    <property type="match status" value="1"/>
</dbReference>
<reference evidence="3" key="1">
    <citation type="journal article" date="2019" name="Int. J. Syst. Evol. Microbiol.">
        <title>The Global Catalogue of Microorganisms (GCM) 10K type strain sequencing project: providing services to taxonomists for standard genome sequencing and annotation.</title>
        <authorList>
            <consortium name="The Broad Institute Genomics Platform"/>
            <consortium name="The Broad Institute Genome Sequencing Center for Infectious Disease"/>
            <person name="Wu L."/>
            <person name="Ma J."/>
        </authorList>
    </citation>
    <scope>NUCLEOTIDE SEQUENCE [LARGE SCALE GENOMIC DNA]</scope>
    <source>
        <strain evidence="3">KCTC 42964</strain>
    </source>
</reference>
<dbReference type="InterPro" id="IPR010127">
    <property type="entry name" value="Phasin_subfam-1"/>
</dbReference>
<feature type="domain" description="Phasin" evidence="1">
    <location>
        <begin position="60"/>
        <end position="159"/>
    </location>
</feature>
<organism evidence="2 3">
    <name type="scientific">Marinibaculum pumilum</name>
    <dbReference type="NCBI Taxonomy" id="1766165"/>
    <lineage>
        <taxon>Bacteria</taxon>
        <taxon>Pseudomonadati</taxon>
        <taxon>Pseudomonadota</taxon>
        <taxon>Alphaproteobacteria</taxon>
        <taxon>Rhodospirillales</taxon>
        <taxon>Rhodospirillaceae</taxon>
        <taxon>Marinibaculum</taxon>
    </lineage>
</organism>
<keyword evidence="3" id="KW-1185">Reference proteome</keyword>
<accession>A0ABV7KZ50</accession>
<comment type="caution">
    <text evidence="2">The sequence shown here is derived from an EMBL/GenBank/DDBJ whole genome shotgun (WGS) entry which is preliminary data.</text>
</comment>
<dbReference type="EMBL" id="JBHRTR010000024">
    <property type="protein sequence ID" value="MFC3227592.1"/>
    <property type="molecule type" value="Genomic_DNA"/>
</dbReference>
<dbReference type="Proteomes" id="UP001595528">
    <property type="component" value="Unassembled WGS sequence"/>
</dbReference>
<dbReference type="InterPro" id="IPR018968">
    <property type="entry name" value="Phasin"/>
</dbReference>
<evidence type="ECO:0000313" key="3">
    <source>
        <dbReference type="Proteomes" id="UP001595528"/>
    </source>
</evidence>
<dbReference type="NCBIfam" id="TIGR01841">
    <property type="entry name" value="phasin"/>
    <property type="match status" value="1"/>
</dbReference>